<proteinExistence type="predicted"/>
<dbReference type="InterPro" id="IPR011705">
    <property type="entry name" value="BACK"/>
</dbReference>
<dbReference type="PANTHER" id="PTHR45774">
    <property type="entry name" value="BTB/POZ DOMAIN-CONTAINING"/>
    <property type="match status" value="1"/>
</dbReference>
<evidence type="ECO:0000259" key="2">
    <source>
        <dbReference type="Pfam" id="PF08005"/>
    </source>
</evidence>
<dbReference type="GO" id="GO:0022008">
    <property type="term" value="P:neurogenesis"/>
    <property type="evidence" value="ECO:0007669"/>
    <property type="project" value="TreeGrafter"/>
</dbReference>
<feature type="domain" description="PHR" evidence="2">
    <location>
        <begin position="110"/>
        <end position="263"/>
    </location>
</feature>
<dbReference type="Pfam" id="PF07707">
    <property type="entry name" value="BACK"/>
    <property type="match status" value="1"/>
</dbReference>
<dbReference type="PANTHER" id="PTHR45774:SF3">
    <property type="entry name" value="BTB (POZ) DOMAIN-CONTAINING 2B-RELATED"/>
    <property type="match status" value="1"/>
</dbReference>
<dbReference type="Gene3D" id="2.60.120.820">
    <property type="entry name" value="PHR domain"/>
    <property type="match status" value="1"/>
</dbReference>
<evidence type="ECO:0000259" key="1">
    <source>
        <dbReference type="Pfam" id="PF07707"/>
    </source>
</evidence>
<evidence type="ECO:0000313" key="3">
    <source>
        <dbReference type="EMBL" id="CDW48028.1"/>
    </source>
</evidence>
<dbReference type="EMBL" id="HACA01030667">
    <property type="protein sequence ID" value="CDW48028.1"/>
    <property type="molecule type" value="Transcribed_RNA"/>
</dbReference>
<protein>
    <submittedName>
        <fullName evidence="3">BTB/POZ domaincontaining protein 2like [Hydra vulgaris]</fullName>
    </submittedName>
</protein>
<sequence length="266" mass="30331">ILQIKDHQILKDLLSSDKLNMDEIDVFKTALHWASSQTEDKKGDLREILGSALYSIRFPLFSSSQFSDEVIPSKLLNDEEMADILKFVTKSKSSVSSNFSIKSRIRECDRFGKNNLTWGSIKPLRHFIGFIVDKPIKIYGVGVIPPFYQVSKLTGSMFLEKVNTMEKEAKVCLASKSFVVEFNRILLKARVDFDEPITIKPKSHYRICLKYEESPFNRNNWSGINGRKTIIADGVQFDFVHGCNSDLYGKTIETSQIPSIIFSRLS</sequence>
<accession>A0A0K2VBW9</accession>
<organism evidence="3">
    <name type="scientific">Lepeophtheirus salmonis</name>
    <name type="common">Salmon louse</name>
    <name type="synonym">Caligus salmonis</name>
    <dbReference type="NCBI Taxonomy" id="72036"/>
    <lineage>
        <taxon>Eukaryota</taxon>
        <taxon>Metazoa</taxon>
        <taxon>Ecdysozoa</taxon>
        <taxon>Arthropoda</taxon>
        <taxon>Crustacea</taxon>
        <taxon>Multicrustacea</taxon>
        <taxon>Hexanauplia</taxon>
        <taxon>Copepoda</taxon>
        <taxon>Siphonostomatoida</taxon>
        <taxon>Caligidae</taxon>
        <taxon>Lepeophtheirus</taxon>
    </lineage>
</organism>
<dbReference type="AlphaFoldDB" id="A0A0K2VBW9"/>
<dbReference type="InterPro" id="IPR038648">
    <property type="entry name" value="PHR_sf"/>
</dbReference>
<dbReference type="InterPro" id="IPR012983">
    <property type="entry name" value="PHR"/>
</dbReference>
<reference evidence="3" key="1">
    <citation type="submission" date="2014-05" db="EMBL/GenBank/DDBJ databases">
        <authorList>
            <person name="Chronopoulou M."/>
        </authorList>
    </citation>
    <scope>NUCLEOTIDE SEQUENCE</scope>
    <source>
        <tissue evidence="3">Whole organism</tissue>
    </source>
</reference>
<dbReference type="GO" id="GO:0005829">
    <property type="term" value="C:cytosol"/>
    <property type="evidence" value="ECO:0007669"/>
    <property type="project" value="TreeGrafter"/>
</dbReference>
<feature type="domain" description="BACK" evidence="1">
    <location>
        <begin position="7"/>
        <end position="68"/>
    </location>
</feature>
<name>A0A0K2VBW9_LEPSM</name>
<dbReference type="Pfam" id="PF08005">
    <property type="entry name" value="PHR"/>
    <property type="match status" value="1"/>
</dbReference>
<dbReference type="OrthoDB" id="7492888at2759"/>
<feature type="non-terminal residue" evidence="3">
    <location>
        <position position="1"/>
    </location>
</feature>
<dbReference type="Gene3D" id="1.25.40.420">
    <property type="match status" value="1"/>
</dbReference>